<dbReference type="EMBL" id="AMCV02000022">
    <property type="protein sequence ID" value="TDZ19037.1"/>
    <property type="molecule type" value="Genomic_DNA"/>
</dbReference>
<keyword evidence="6 8" id="KW-0472">Membrane</keyword>
<dbReference type="Gene3D" id="1.20.1250.20">
    <property type="entry name" value="MFS general substrate transporter like domains"/>
    <property type="match status" value="1"/>
</dbReference>
<feature type="transmembrane region" description="Helical" evidence="8">
    <location>
        <begin position="232"/>
        <end position="251"/>
    </location>
</feature>
<dbReference type="Proteomes" id="UP000014480">
    <property type="component" value="Unassembled WGS sequence"/>
</dbReference>
<reference evidence="11" key="1">
    <citation type="journal article" date="2013" name="New Phytol.">
        <title>Comparative genomic and transcriptomic analyses reveal the hemibiotrophic stage shift of Colletotrichum fungi.</title>
        <authorList>
            <person name="Gan P."/>
            <person name="Ikeda K."/>
            <person name="Irieda H."/>
            <person name="Narusaka M."/>
            <person name="O'Connell R.J."/>
            <person name="Narusaka Y."/>
            <person name="Takano Y."/>
            <person name="Kubo Y."/>
            <person name="Shirasu K."/>
        </authorList>
    </citation>
    <scope>NUCLEOTIDE SEQUENCE [LARGE SCALE GENOMIC DNA]</scope>
    <source>
        <strain evidence="11">104-T / ATCC 96160 / CBS 514.97 / LARS 414 / MAFF 240422</strain>
    </source>
</reference>
<keyword evidence="4 8" id="KW-0812">Transmembrane</keyword>
<evidence type="ECO:0000256" key="1">
    <source>
        <dbReference type="ARBA" id="ARBA00004127"/>
    </source>
</evidence>
<gene>
    <name evidence="10" type="ORF">Cob_v008269</name>
</gene>
<proteinExistence type="inferred from homology"/>
<dbReference type="InterPro" id="IPR036259">
    <property type="entry name" value="MFS_trans_sf"/>
</dbReference>
<feature type="transmembrane region" description="Helical" evidence="8">
    <location>
        <begin position="444"/>
        <end position="467"/>
    </location>
</feature>
<protein>
    <submittedName>
        <fullName evidence="10">Bypass of stop codon protein 6</fullName>
    </submittedName>
</protein>
<evidence type="ECO:0000256" key="6">
    <source>
        <dbReference type="ARBA" id="ARBA00023136"/>
    </source>
</evidence>
<feature type="transmembrane region" description="Helical" evidence="8">
    <location>
        <begin position="142"/>
        <end position="164"/>
    </location>
</feature>
<feature type="transmembrane region" description="Helical" evidence="8">
    <location>
        <begin position="176"/>
        <end position="192"/>
    </location>
</feature>
<evidence type="ECO:0000256" key="7">
    <source>
        <dbReference type="SAM" id="MobiDB-lite"/>
    </source>
</evidence>
<feature type="transmembrane region" description="Helical" evidence="8">
    <location>
        <begin position="198"/>
        <end position="220"/>
    </location>
</feature>
<feature type="transmembrane region" description="Helical" evidence="8">
    <location>
        <begin position="115"/>
        <end position="136"/>
    </location>
</feature>
<comment type="caution">
    <text evidence="10">The sequence shown here is derived from an EMBL/GenBank/DDBJ whole genome shotgun (WGS) entry which is preliminary data.</text>
</comment>
<evidence type="ECO:0000256" key="2">
    <source>
        <dbReference type="ARBA" id="ARBA00008335"/>
    </source>
</evidence>
<dbReference type="FunFam" id="1.20.1250.20:FF:000286">
    <property type="entry name" value="MFS efflux transporter"/>
    <property type="match status" value="1"/>
</dbReference>
<feature type="compositionally biased region" description="Polar residues" evidence="7">
    <location>
        <begin position="71"/>
        <end position="86"/>
    </location>
</feature>
<evidence type="ECO:0000256" key="8">
    <source>
        <dbReference type="SAM" id="Phobius"/>
    </source>
</evidence>
<dbReference type="InterPro" id="IPR020846">
    <property type="entry name" value="MFS_dom"/>
</dbReference>
<organism evidence="10 11">
    <name type="scientific">Colletotrichum orbiculare (strain 104-T / ATCC 96160 / CBS 514.97 / LARS 414 / MAFF 240422)</name>
    <name type="common">Cucumber anthracnose fungus</name>
    <name type="synonym">Colletotrichum lagenarium</name>
    <dbReference type="NCBI Taxonomy" id="1213857"/>
    <lineage>
        <taxon>Eukaryota</taxon>
        <taxon>Fungi</taxon>
        <taxon>Dikarya</taxon>
        <taxon>Ascomycota</taxon>
        <taxon>Pezizomycotina</taxon>
        <taxon>Sordariomycetes</taxon>
        <taxon>Hypocreomycetidae</taxon>
        <taxon>Glomerellales</taxon>
        <taxon>Glomerellaceae</taxon>
        <taxon>Colletotrichum</taxon>
        <taxon>Colletotrichum orbiculare species complex</taxon>
    </lineage>
</organism>
<feature type="transmembrane region" description="Helical" evidence="8">
    <location>
        <begin position="409"/>
        <end position="432"/>
    </location>
</feature>
<dbReference type="InterPro" id="IPR011701">
    <property type="entry name" value="MFS"/>
</dbReference>
<dbReference type="PANTHER" id="PTHR23514:SF3">
    <property type="entry name" value="BYPASS OF STOP CODON PROTEIN 6"/>
    <property type="match status" value="1"/>
</dbReference>
<feature type="transmembrane region" description="Helical" evidence="8">
    <location>
        <begin position="360"/>
        <end position="377"/>
    </location>
</feature>
<dbReference type="GO" id="GO:0016020">
    <property type="term" value="C:membrane"/>
    <property type="evidence" value="ECO:0007669"/>
    <property type="project" value="TreeGrafter"/>
</dbReference>
<dbReference type="InterPro" id="IPR051788">
    <property type="entry name" value="MFS_Transporter"/>
</dbReference>
<evidence type="ECO:0000313" key="11">
    <source>
        <dbReference type="Proteomes" id="UP000014480"/>
    </source>
</evidence>
<reference evidence="11" key="2">
    <citation type="journal article" date="2019" name="Mol. Plant Microbe Interact.">
        <title>Genome sequence resources for four phytopathogenic fungi from the Colletotrichum orbiculare species complex.</title>
        <authorList>
            <person name="Gan P."/>
            <person name="Tsushima A."/>
            <person name="Narusaka M."/>
            <person name="Narusaka Y."/>
            <person name="Takano Y."/>
            <person name="Kubo Y."/>
            <person name="Shirasu K."/>
        </authorList>
    </citation>
    <scope>GENOME REANNOTATION</scope>
    <source>
        <strain evidence="11">104-T / ATCC 96160 / CBS 514.97 / LARS 414 / MAFF 240422</strain>
    </source>
</reference>
<comment type="subcellular location">
    <subcellularLocation>
        <location evidence="1">Endomembrane system</location>
        <topology evidence="1">Multi-pass membrane protein</topology>
    </subcellularLocation>
</comment>
<dbReference type="SUPFAM" id="SSF103473">
    <property type="entry name" value="MFS general substrate transporter"/>
    <property type="match status" value="1"/>
</dbReference>
<dbReference type="AlphaFoldDB" id="A0A484FQ05"/>
<feature type="transmembrane region" description="Helical" evidence="8">
    <location>
        <begin position="263"/>
        <end position="285"/>
    </location>
</feature>
<feature type="transmembrane region" description="Helical" evidence="8">
    <location>
        <begin position="384"/>
        <end position="403"/>
    </location>
</feature>
<keyword evidence="3" id="KW-0813">Transport</keyword>
<dbReference type="Pfam" id="PF07690">
    <property type="entry name" value="MFS_1"/>
    <property type="match status" value="1"/>
</dbReference>
<dbReference type="PANTHER" id="PTHR23514">
    <property type="entry name" value="BYPASS OF STOP CODON PROTEIN 6"/>
    <property type="match status" value="1"/>
</dbReference>
<evidence type="ECO:0000259" key="9">
    <source>
        <dbReference type="PROSITE" id="PS50850"/>
    </source>
</evidence>
<dbReference type="OrthoDB" id="413079at2759"/>
<keyword evidence="11" id="KW-1185">Reference proteome</keyword>
<sequence>MGFQNDQAMACQAAIFFLKRNSLTKQSFRQLEIVSLADSFLDLVIMATAPSTTTIQLQTLDRPLTPKDTGLLNTEGQRLGSDNDSTGGLPAPTTTAAVTPKWNYPRSNANRVLSCFWSLFVSGANDAAYGALIPYLEQYYGLNYIIVSLVFLSPFVGYVLSALLNNWIHLKAGQRGIAIIASSCHLLAYIVISQHPPYPVLVVVYILAGFGNGISDAAWNAYIGNMERANEVLGFLHAFYGAGGVMSPLIATTMINKGQLGWWTFYYVLLGMAVVELVWCTSAFWKQTGATYRESISHTSGNKAGMRTALFKRPYARVSWLCAFFLLAYVGTEVSLGGWIVQFMIQVRKANNFDSGMTSVGFWLGITVGRVVLGFVTPKLGVKLAVSIYIPITMGLELLFWLVPQFYVSAVAVSLQGFFLGPFFPAVVVAATQLLPRHLHVSTIGFAAAFGGSGAAILPFAVGALAQAKGVQVLQPVILAFLGVMMVLWLCLPKIGHKEE</sequence>
<evidence type="ECO:0000256" key="3">
    <source>
        <dbReference type="ARBA" id="ARBA00022448"/>
    </source>
</evidence>
<evidence type="ECO:0000256" key="4">
    <source>
        <dbReference type="ARBA" id="ARBA00022692"/>
    </source>
</evidence>
<feature type="domain" description="Major facilitator superfamily (MFS) profile" evidence="9">
    <location>
        <begin position="111"/>
        <end position="500"/>
    </location>
</feature>
<keyword evidence="5 8" id="KW-1133">Transmembrane helix</keyword>
<dbReference type="GO" id="GO:0022857">
    <property type="term" value="F:transmembrane transporter activity"/>
    <property type="evidence" value="ECO:0007669"/>
    <property type="project" value="InterPro"/>
</dbReference>
<dbReference type="PROSITE" id="PS50850">
    <property type="entry name" value="MFS"/>
    <property type="match status" value="1"/>
</dbReference>
<feature type="transmembrane region" description="Helical" evidence="8">
    <location>
        <begin position="318"/>
        <end position="340"/>
    </location>
</feature>
<dbReference type="FunFam" id="1.20.1250.20:FF:000308">
    <property type="entry name" value="MFS efflux transporter"/>
    <property type="match status" value="1"/>
</dbReference>
<evidence type="ECO:0000256" key="5">
    <source>
        <dbReference type="ARBA" id="ARBA00022989"/>
    </source>
</evidence>
<evidence type="ECO:0000313" key="10">
    <source>
        <dbReference type="EMBL" id="TDZ19037.1"/>
    </source>
</evidence>
<name>A0A484FQ05_COLOR</name>
<feature type="transmembrane region" description="Helical" evidence="8">
    <location>
        <begin position="473"/>
        <end position="492"/>
    </location>
</feature>
<dbReference type="GO" id="GO:0012505">
    <property type="term" value="C:endomembrane system"/>
    <property type="evidence" value="ECO:0007669"/>
    <property type="project" value="UniProtKB-SubCell"/>
</dbReference>
<feature type="region of interest" description="Disordered" evidence="7">
    <location>
        <begin position="71"/>
        <end position="93"/>
    </location>
</feature>
<comment type="similarity">
    <text evidence="2">Belongs to the major facilitator superfamily.</text>
</comment>
<accession>A0A484FQ05</accession>